<evidence type="ECO:0000313" key="1">
    <source>
        <dbReference type="EMBL" id="KAF2492589.1"/>
    </source>
</evidence>
<gene>
    <name evidence="1" type="ORF">BU16DRAFT_619980</name>
</gene>
<keyword evidence="2" id="KW-1185">Reference proteome</keyword>
<protein>
    <recommendedName>
        <fullName evidence="3">F-box domain-containing protein</fullName>
    </recommendedName>
</protein>
<dbReference type="OrthoDB" id="3913421at2759"/>
<reference evidence="1" key="1">
    <citation type="journal article" date="2020" name="Stud. Mycol.">
        <title>101 Dothideomycetes genomes: a test case for predicting lifestyles and emergence of pathogens.</title>
        <authorList>
            <person name="Haridas S."/>
            <person name="Albert R."/>
            <person name="Binder M."/>
            <person name="Bloem J."/>
            <person name="Labutti K."/>
            <person name="Salamov A."/>
            <person name="Andreopoulos B."/>
            <person name="Baker S."/>
            <person name="Barry K."/>
            <person name="Bills G."/>
            <person name="Bluhm B."/>
            <person name="Cannon C."/>
            <person name="Castanera R."/>
            <person name="Culley D."/>
            <person name="Daum C."/>
            <person name="Ezra D."/>
            <person name="Gonzalez J."/>
            <person name="Henrissat B."/>
            <person name="Kuo A."/>
            <person name="Liang C."/>
            <person name="Lipzen A."/>
            <person name="Lutzoni F."/>
            <person name="Magnuson J."/>
            <person name="Mondo S."/>
            <person name="Nolan M."/>
            <person name="Ohm R."/>
            <person name="Pangilinan J."/>
            <person name="Park H.-J."/>
            <person name="Ramirez L."/>
            <person name="Alfaro M."/>
            <person name="Sun H."/>
            <person name="Tritt A."/>
            <person name="Yoshinaga Y."/>
            <person name="Zwiers L.-H."/>
            <person name="Turgeon B."/>
            <person name="Goodwin S."/>
            <person name="Spatafora J."/>
            <person name="Crous P."/>
            <person name="Grigoriev I."/>
        </authorList>
    </citation>
    <scope>NUCLEOTIDE SEQUENCE</scope>
    <source>
        <strain evidence="1">CBS 269.34</strain>
    </source>
</reference>
<dbReference type="EMBL" id="MU004193">
    <property type="protein sequence ID" value="KAF2492589.1"/>
    <property type="molecule type" value="Genomic_DNA"/>
</dbReference>
<evidence type="ECO:0000313" key="2">
    <source>
        <dbReference type="Proteomes" id="UP000799750"/>
    </source>
</evidence>
<organism evidence="1 2">
    <name type="scientific">Lophium mytilinum</name>
    <dbReference type="NCBI Taxonomy" id="390894"/>
    <lineage>
        <taxon>Eukaryota</taxon>
        <taxon>Fungi</taxon>
        <taxon>Dikarya</taxon>
        <taxon>Ascomycota</taxon>
        <taxon>Pezizomycotina</taxon>
        <taxon>Dothideomycetes</taxon>
        <taxon>Pleosporomycetidae</taxon>
        <taxon>Mytilinidiales</taxon>
        <taxon>Mytilinidiaceae</taxon>
        <taxon>Lophium</taxon>
    </lineage>
</organism>
<proteinExistence type="predicted"/>
<name>A0A6A6QKF4_9PEZI</name>
<dbReference type="InterPro" id="IPR038883">
    <property type="entry name" value="AN11006-like"/>
</dbReference>
<dbReference type="PANTHER" id="PTHR42085">
    <property type="entry name" value="F-BOX DOMAIN-CONTAINING PROTEIN"/>
    <property type="match status" value="1"/>
</dbReference>
<dbReference type="AlphaFoldDB" id="A0A6A6QKF4"/>
<accession>A0A6A6QKF4</accession>
<evidence type="ECO:0008006" key="3">
    <source>
        <dbReference type="Google" id="ProtNLM"/>
    </source>
</evidence>
<sequence>MSAPQTRHRSPIPLLALTYISPLSCRRVSTRGGFSFSKSSEYDPKLLKIQRTGMVLSRGWIIHSLEATPAILTEEDITTASLEKITEFYQGVKMLMLLRLGDLPQDLRDVLINRPALDFYGILYAAVDSGMYTDISWVEEWSHAVTEVSIRMRGYPRELRKQMRLIADASRTPSGRQAVVEKEKRSDTDRKFLFLDLPEKIRDQVYRHLLVKESIIICDWAAGSDVQSVKRRTDYEVRVGKEQRRTTYQVRAIGKKQEIDLAIMRANKQIADESAKVFYGENTLRFLGCMDSALSFLHDHARHFDTVQRVEIRYSCDIAASFKGCYNMTCPIPLVPYTWPHSVNFLVHCSRGLVDFKLILDDTFWKATPSDLSDPRGSARTVFFTDNLCDPPWAKNSSPNKAIQNCNSPKFVARNFLQHIARLGGVNTTLDIEGWDKDAERQRFARELMDVIVENTLQRPYLADDAKPECVCRTRLLKESCIWDRDGKVRRR</sequence>
<dbReference type="PANTHER" id="PTHR42085:SF2">
    <property type="entry name" value="F-BOX DOMAIN-CONTAINING PROTEIN"/>
    <property type="match status" value="1"/>
</dbReference>
<dbReference type="Proteomes" id="UP000799750">
    <property type="component" value="Unassembled WGS sequence"/>
</dbReference>